<dbReference type="Pfam" id="PF02129">
    <property type="entry name" value="Peptidase_S15"/>
    <property type="match status" value="1"/>
</dbReference>
<evidence type="ECO:0000313" key="8">
    <source>
        <dbReference type="Proteomes" id="UP000439986"/>
    </source>
</evidence>
<evidence type="ECO:0000256" key="3">
    <source>
        <dbReference type="ARBA" id="ARBA00023098"/>
    </source>
</evidence>
<dbReference type="Gene3D" id="1.25.40.10">
    <property type="entry name" value="Tetratricopeptide repeat domain"/>
    <property type="match status" value="1"/>
</dbReference>
<feature type="domain" description="Xaa-Pro dipeptidyl-peptidase-like" evidence="6">
    <location>
        <begin position="133"/>
        <end position="359"/>
    </location>
</feature>
<keyword evidence="4" id="KW-0802">TPR repeat</keyword>
<dbReference type="InterPro" id="IPR000383">
    <property type="entry name" value="Xaa-Pro-like_dom"/>
</dbReference>
<gene>
    <name evidence="7" type="ORF">GJ698_10970</name>
</gene>
<keyword evidence="5" id="KW-0732">Signal</keyword>
<dbReference type="InterPro" id="IPR019734">
    <property type="entry name" value="TPR_rpt"/>
</dbReference>
<keyword evidence="1 7" id="KW-0378">Hydrolase</keyword>
<dbReference type="SUPFAM" id="SSF48452">
    <property type="entry name" value="TPR-like"/>
    <property type="match status" value="1"/>
</dbReference>
<dbReference type="InterPro" id="IPR029058">
    <property type="entry name" value="AB_hydrolase_fold"/>
</dbReference>
<feature type="repeat" description="TPR" evidence="4">
    <location>
        <begin position="463"/>
        <end position="496"/>
    </location>
</feature>
<evidence type="ECO:0000259" key="6">
    <source>
        <dbReference type="Pfam" id="PF02129"/>
    </source>
</evidence>
<dbReference type="EMBL" id="WKJL01000006">
    <property type="protein sequence ID" value="MRW84607.1"/>
    <property type="molecule type" value="Genomic_DNA"/>
</dbReference>
<proteinExistence type="predicted"/>
<evidence type="ECO:0000256" key="2">
    <source>
        <dbReference type="ARBA" id="ARBA00022963"/>
    </source>
</evidence>
<dbReference type="GO" id="GO:0016042">
    <property type="term" value="P:lipid catabolic process"/>
    <property type="evidence" value="ECO:0007669"/>
    <property type="project" value="UniProtKB-KW"/>
</dbReference>
<feature type="signal peptide" evidence="5">
    <location>
        <begin position="1"/>
        <end position="18"/>
    </location>
</feature>
<organism evidence="7 8">
    <name type="scientific">Duganella aquatilis</name>
    <dbReference type="NCBI Taxonomy" id="2666082"/>
    <lineage>
        <taxon>Bacteria</taxon>
        <taxon>Pseudomonadati</taxon>
        <taxon>Pseudomonadota</taxon>
        <taxon>Betaproteobacteria</taxon>
        <taxon>Burkholderiales</taxon>
        <taxon>Oxalobacteraceae</taxon>
        <taxon>Telluria group</taxon>
        <taxon>Duganella</taxon>
    </lineage>
</organism>
<evidence type="ECO:0000256" key="5">
    <source>
        <dbReference type="SAM" id="SignalP"/>
    </source>
</evidence>
<dbReference type="GO" id="GO:0003847">
    <property type="term" value="F:1-alkyl-2-acetylglycerophosphocholine esterase activity"/>
    <property type="evidence" value="ECO:0007669"/>
    <property type="project" value="TreeGrafter"/>
</dbReference>
<dbReference type="InterPro" id="IPR011990">
    <property type="entry name" value="TPR-like_helical_dom_sf"/>
</dbReference>
<keyword evidence="3" id="KW-0443">Lipid metabolism</keyword>
<evidence type="ECO:0000313" key="7">
    <source>
        <dbReference type="EMBL" id="MRW84607.1"/>
    </source>
</evidence>
<name>A0A844CV05_9BURK</name>
<dbReference type="RefSeq" id="WP_154357661.1">
    <property type="nucleotide sequence ID" value="NZ_WKJL01000006.1"/>
</dbReference>
<evidence type="ECO:0000256" key="1">
    <source>
        <dbReference type="ARBA" id="ARBA00022801"/>
    </source>
</evidence>
<dbReference type="SUPFAM" id="SSF53474">
    <property type="entry name" value="alpha/beta-Hydrolases"/>
    <property type="match status" value="1"/>
</dbReference>
<dbReference type="PROSITE" id="PS50005">
    <property type="entry name" value="TPR"/>
    <property type="match status" value="1"/>
</dbReference>
<reference evidence="7 8" key="1">
    <citation type="submission" date="2019-11" db="EMBL/GenBank/DDBJ databases">
        <title>Novel species isolated from a subtropical stream in China.</title>
        <authorList>
            <person name="Lu H."/>
        </authorList>
    </citation>
    <scope>NUCLEOTIDE SEQUENCE [LARGE SCALE GENOMIC DNA]</scope>
    <source>
        <strain evidence="7 8">FT26W</strain>
    </source>
</reference>
<dbReference type="PANTHER" id="PTHR10272:SF0">
    <property type="entry name" value="PLATELET-ACTIVATING FACTOR ACETYLHYDROLASE"/>
    <property type="match status" value="1"/>
</dbReference>
<keyword evidence="8" id="KW-1185">Reference proteome</keyword>
<dbReference type="PANTHER" id="PTHR10272">
    <property type="entry name" value="PLATELET-ACTIVATING FACTOR ACETYLHYDROLASE"/>
    <property type="match status" value="1"/>
</dbReference>
<protein>
    <submittedName>
        <fullName evidence="7">Dienelactone hydrolase</fullName>
    </submittedName>
</protein>
<feature type="chain" id="PRO_5032678507" evidence="5">
    <location>
        <begin position="19"/>
        <end position="510"/>
    </location>
</feature>
<evidence type="ECO:0000256" key="4">
    <source>
        <dbReference type="PROSITE-ProRule" id="PRU00339"/>
    </source>
</evidence>
<dbReference type="Proteomes" id="UP000439986">
    <property type="component" value="Unassembled WGS sequence"/>
</dbReference>
<sequence>MRLAFGIAVFMLSLPAFAAADFDLKLKRGPHAVGMKVLQQYDYSRVYKPRNDLFTGAATKGERARPVQTIIWYPAQRGGTPVTHADYLRTSLTEETYNLAPAEIEQRWSAFLAQHPGAKKGMDAKMWAVRDARPEAGKFPVVVYAPSFNASAHENADLCEYLASHGYVVLSSPDMGARGRSMTEDIEGIEAQAADISFLISSAHALPQADTARIAVVGFSWGGISNVFAAAKDDRIRALVSLDGSIRYYPEFVDGGAKAASYVTPARVAVPYLFIAAQPKSMEVLNNEKTSTGYSFINNMKYADVYLASMLPMHHADFSADGLRRSSGDPDAAYSRDEVLVAHSWAMRYVQQFLNAYLKDDAQALAFLQKPATGNGSPHHMMTIEQRHGKETPPGFDNLALELNTKGYAQAQAAYQRMRQLDPGFHPGESQLNMWGYGLQRSGRAGDAVEVMKLAVSIYPDSWNLYDSLAEMYEAAGDKALAVKNYRRSLELNAGNQNAVEHLKVLEPQS</sequence>
<comment type="caution">
    <text evidence="7">The sequence shown here is derived from an EMBL/GenBank/DDBJ whole genome shotgun (WGS) entry which is preliminary data.</text>
</comment>
<accession>A0A844CV05</accession>
<dbReference type="Gene3D" id="3.40.50.1820">
    <property type="entry name" value="alpha/beta hydrolase"/>
    <property type="match status" value="2"/>
</dbReference>
<dbReference type="AlphaFoldDB" id="A0A844CV05"/>
<keyword evidence="2" id="KW-0442">Lipid degradation</keyword>